<dbReference type="Gene3D" id="3.40.1390.30">
    <property type="entry name" value="NIF3 (NGG1p interacting factor 3)-like"/>
    <property type="match status" value="2"/>
</dbReference>
<dbReference type="PANTHER" id="PTHR13799">
    <property type="entry name" value="NGG1 INTERACTING FACTOR 3"/>
    <property type="match status" value="1"/>
</dbReference>
<gene>
    <name evidence="3" type="ORF">ASZ90_003809</name>
</gene>
<dbReference type="AlphaFoldDB" id="A0A0W8FZM3"/>
<dbReference type="Pfam" id="PF01784">
    <property type="entry name" value="DUF34_NIF3"/>
    <property type="match status" value="1"/>
</dbReference>
<protein>
    <recommendedName>
        <fullName evidence="4">GTP cyclohydrolase 1 type 2 homolog</fullName>
    </recommendedName>
</protein>
<comment type="similarity">
    <text evidence="1">Belongs to the GTP cyclohydrolase I type 2/NIF3 family.</text>
</comment>
<proteinExistence type="inferred from homology"/>
<dbReference type="PANTHER" id="PTHR13799:SF14">
    <property type="entry name" value="GTP CYCLOHYDROLASE 1 TYPE 2 HOMOLOG"/>
    <property type="match status" value="1"/>
</dbReference>
<dbReference type="FunFam" id="3.40.1390.30:FF:000001">
    <property type="entry name" value="GTP cyclohydrolase 1 type 2"/>
    <property type="match status" value="1"/>
</dbReference>
<accession>A0A0W8FZM3</accession>
<dbReference type="Gene3D" id="3.30.70.120">
    <property type="match status" value="1"/>
</dbReference>
<dbReference type="InterPro" id="IPR017221">
    <property type="entry name" value="DUF34/NIF3_bac"/>
</dbReference>
<dbReference type="NCBIfam" id="TIGR00486">
    <property type="entry name" value="YbgI_SA1388"/>
    <property type="match status" value="1"/>
</dbReference>
<evidence type="ECO:0000313" key="3">
    <source>
        <dbReference type="EMBL" id="KUG26351.1"/>
    </source>
</evidence>
<dbReference type="InterPro" id="IPR036069">
    <property type="entry name" value="DUF34/NIF3_sf"/>
</dbReference>
<dbReference type="PIRSF" id="PIRSF037489">
    <property type="entry name" value="UCP037489_NIF3_YqfO"/>
    <property type="match status" value="1"/>
</dbReference>
<dbReference type="EMBL" id="LNQE01000479">
    <property type="protein sequence ID" value="KUG26351.1"/>
    <property type="molecule type" value="Genomic_DNA"/>
</dbReference>
<name>A0A0W8FZM3_9ZZZZ</name>
<dbReference type="InterPro" id="IPR015867">
    <property type="entry name" value="N-reg_PII/ATP_PRibTrfase_C"/>
</dbReference>
<evidence type="ECO:0000256" key="2">
    <source>
        <dbReference type="ARBA" id="ARBA00022723"/>
    </source>
</evidence>
<comment type="caution">
    <text evidence="3">The sequence shown here is derived from an EMBL/GenBank/DDBJ whole genome shotgun (WGS) entry which is preliminary data.</text>
</comment>
<organism evidence="3">
    <name type="scientific">hydrocarbon metagenome</name>
    <dbReference type="NCBI Taxonomy" id="938273"/>
    <lineage>
        <taxon>unclassified sequences</taxon>
        <taxon>metagenomes</taxon>
        <taxon>ecological metagenomes</taxon>
    </lineage>
</organism>
<dbReference type="InterPro" id="IPR002678">
    <property type="entry name" value="DUF34/NIF3"/>
</dbReference>
<reference evidence="3" key="1">
    <citation type="journal article" date="2015" name="Proc. Natl. Acad. Sci. U.S.A.">
        <title>Networks of energetic and metabolic interactions define dynamics in microbial communities.</title>
        <authorList>
            <person name="Embree M."/>
            <person name="Liu J.K."/>
            <person name="Al-Bassam M.M."/>
            <person name="Zengler K."/>
        </authorList>
    </citation>
    <scope>NUCLEOTIDE SEQUENCE</scope>
</reference>
<dbReference type="GO" id="GO:0005737">
    <property type="term" value="C:cytoplasm"/>
    <property type="evidence" value="ECO:0007669"/>
    <property type="project" value="TreeGrafter"/>
</dbReference>
<dbReference type="GO" id="GO:0046872">
    <property type="term" value="F:metal ion binding"/>
    <property type="evidence" value="ECO:0007669"/>
    <property type="project" value="UniProtKB-KW"/>
</dbReference>
<keyword evidence="2" id="KW-0479">Metal-binding</keyword>
<evidence type="ECO:0008006" key="4">
    <source>
        <dbReference type="Google" id="ProtNLM"/>
    </source>
</evidence>
<evidence type="ECO:0000256" key="1">
    <source>
        <dbReference type="ARBA" id="ARBA00006964"/>
    </source>
</evidence>
<sequence length="371" mass="41345">MIAEDLIKYVESWAPLGAAWEKDNVGLQVGDARDKIKNVLLALDLNKEVISQALKKNCNFIFTHHPFIFNPIKKLDFKNDRKAELIKLAVQKKLTIFSAHTNLDFTKDGVSFELAKTLELKNVSFLLNQDSNQVKVVVFVPNDKVDNVSSAIFEAGGGIIGEYSNCSYRLEGIGTFKGSNKTNPAVGKKEKFEQTAETRLEVLADQWKLKNLIKEMIKAHPYEEVAYDIYPLKNKNINYGIGAIGELENGMDQNEFLAHANKKLKAANLRFTKGKSKLIKKVAVCGGSGSDLVSTAISSGADAFITADVKYHTFQDAEGKILLVDAGHYETEIHSLNFVQKKLQKFIKDNHGNVKVYKYSGTTNPVSFYIT</sequence>
<dbReference type="SUPFAM" id="SSF102705">
    <property type="entry name" value="NIF3 (NGG1p interacting factor 3)-like"/>
    <property type="match status" value="1"/>
</dbReference>